<dbReference type="PIRSF" id="PIRSF003078">
    <property type="entry name" value="GidB"/>
    <property type="match status" value="1"/>
</dbReference>
<evidence type="ECO:0000256" key="3">
    <source>
        <dbReference type="ARBA" id="ARBA00022679"/>
    </source>
</evidence>
<keyword evidence="5" id="KW-1185">Reference proteome</keyword>
<evidence type="ECO:0000313" key="5">
    <source>
        <dbReference type="Proteomes" id="UP001363151"/>
    </source>
</evidence>
<dbReference type="SUPFAM" id="SSF53335">
    <property type="entry name" value="S-adenosyl-L-methionine-dependent methyltransferases"/>
    <property type="match status" value="1"/>
</dbReference>
<dbReference type="PANTHER" id="PTHR31760:SF0">
    <property type="entry name" value="S-ADENOSYL-L-METHIONINE-DEPENDENT METHYLTRANSFERASES SUPERFAMILY PROTEIN"/>
    <property type="match status" value="1"/>
</dbReference>
<name>A0ABR1FPS7_AURAN</name>
<dbReference type="GO" id="GO:0008168">
    <property type="term" value="F:methyltransferase activity"/>
    <property type="evidence" value="ECO:0007669"/>
    <property type="project" value="UniProtKB-KW"/>
</dbReference>
<dbReference type="GO" id="GO:0032259">
    <property type="term" value="P:methylation"/>
    <property type="evidence" value="ECO:0007669"/>
    <property type="project" value="UniProtKB-KW"/>
</dbReference>
<evidence type="ECO:0000313" key="4">
    <source>
        <dbReference type="EMBL" id="KAK7235147.1"/>
    </source>
</evidence>
<protein>
    <submittedName>
        <fullName evidence="4">rRNA small subunit methyltransferase</fullName>
    </submittedName>
</protein>
<dbReference type="EMBL" id="JBBJCI010000297">
    <property type="protein sequence ID" value="KAK7235147.1"/>
    <property type="molecule type" value="Genomic_DNA"/>
</dbReference>
<keyword evidence="4" id="KW-0489">Methyltransferase</keyword>
<keyword evidence="1" id="KW-0963">Cytoplasm</keyword>
<dbReference type="Gene3D" id="3.40.50.150">
    <property type="entry name" value="Vaccinia Virus protein VP39"/>
    <property type="match status" value="1"/>
</dbReference>
<dbReference type="HAMAP" id="MF_00074">
    <property type="entry name" value="16SrRNA_methyltr_G"/>
    <property type="match status" value="1"/>
</dbReference>
<evidence type="ECO:0000256" key="1">
    <source>
        <dbReference type="ARBA" id="ARBA00022490"/>
    </source>
</evidence>
<reference evidence="4 5" key="1">
    <citation type="submission" date="2024-03" db="EMBL/GenBank/DDBJ databases">
        <title>Aureococcus anophagefferens CCMP1851 and Kratosvirus quantuckense: Draft genome of a second virus-susceptible host strain in the model system.</title>
        <authorList>
            <person name="Chase E."/>
            <person name="Truchon A.R."/>
            <person name="Schepens W."/>
            <person name="Wilhelm S.W."/>
        </authorList>
    </citation>
    <scope>NUCLEOTIDE SEQUENCE [LARGE SCALE GENOMIC DNA]</scope>
    <source>
        <strain evidence="4 5">CCMP1851</strain>
    </source>
</reference>
<dbReference type="Proteomes" id="UP001363151">
    <property type="component" value="Unassembled WGS sequence"/>
</dbReference>
<keyword evidence="3" id="KW-0808">Transferase</keyword>
<gene>
    <name evidence="4" type="primary">rsmG</name>
    <name evidence="4" type="ORF">SO694_00143045</name>
</gene>
<organism evidence="4 5">
    <name type="scientific">Aureococcus anophagefferens</name>
    <name type="common">Harmful bloom alga</name>
    <dbReference type="NCBI Taxonomy" id="44056"/>
    <lineage>
        <taxon>Eukaryota</taxon>
        <taxon>Sar</taxon>
        <taxon>Stramenopiles</taxon>
        <taxon>Ochrophyta</taxon>
        <taxon>Pelagophyceae</taxon>
        <taxon>Pelagomonadales</taxon>
        <taxon>Pelagomonadaceae</taxon>
        <taxon>Aureococcus</taxon>
    </lineage>
</organism>
<proteinExistence type="inferred from homology"/>
<dbReference type="PANTHER" id="PTHR31760">
    <property type="entry name" value="S-ADENOSYL-L-METHIONINE-DEPENDENT METHYLTRANSFERASES SUPERFAMILY PROTEIN"/>
    <property type="match status" value="1"/>
</dbReference>
<comment type="caution">
    <text evidence="4">The sequence shown here is derived from an EMBL/GenBank/DDBJ whole genome shotgun (WGS) entry which is preliminary data.</text>
</comment>
<keyword evidence="2" id="KW-0698">rRNA processing</keyword>
<accession>A0ABR1FPS7</accession>
<dbReference type="InterPro" id="IPR003682">
    <property type="entry name" value="rRNA_ssu_MeTfrase_G"/>
</dbReference>
<dbReference type="Pfam" id="PF02527">
    <property type="entry name" value="GidB"/>
    <property type="match status" value="1"/>
</dbReference>
<evidence type="ECO:0000256" key="2">
    <source>
        <dbReference type="ARBA" id="ARBA00022552"/>
    </source>
</evidence>
<dbReference type="InterPro" id="IPR029063">
    <property type="entry name" value="SAM-dependent_MTases_sf"/>
</dbReference>
<sequence length="256" mass="27607">MRCAWAFVGRRQIAATPRRSLRSHATDDDWFSPAQRAALPTVDASQWARLEAAARHLFDWNAKVNVVSRKDLDRRKLVELHYLPSLALLNVPGFAGLAPASRVVDVGTGGGFPGLPLAICRPELDFTLCDSRRKKVDVVKSCADVANCDNVAPVAGRAPQDIAGDHDLVLGRSVKNLPDFFRTVAPALSPVARRRGDTFSGVLYIKGGDIADELDELGGAIAPAATWAIEELLGGVVATDKRVLYFEKGDVLGAVR</sequence>